<feature type="region of interest" description="Disordered" evidence="1">
    <location>
        <begin position="138"/>
        <end position="212"/>
    </location>
</feature>
<dbReference type="RefSeq" id="WP_201169473.1">
    <property type="nucleotide sequence ID" value="NZ_JAEPWM010000003.1"/>
</dbReference>
<proteinExistence type="predicted"/>
<dbReference type="EMBL" id="JAEPWM010000003">
    <property type="protein sequence ID" value="MBK6006392.1"/>
    <property type="molecule type" value="Genomic_DNA"/>
</dbReference>
<name>A0A934WMQ1_9BURK</name>
<dbReference type="Proteomes" id="UP000630528">
    <property type="component" value="Unassembled WGS sequence"/>
</dbReference>
<evidence type="ECO:0000256" key="1">
    <source>
        <dbReference type="SAM" id="MobiDB-lite"/>
    </source>
</evidence>
<reference evidence="2" key="2">
    <citation type="submission" date="2021-01" db="EMBL/GenBank/DDBJ databases">
        <authorList>
            <person name="Kang M."/>
        </authorList>
    </citation>
    <scope>NUCLEOTIDE SEQUENCE</scope>
    <source>
        <strain evidence="2">KACC 17527</strain>
    </source>
</reference>
<gene>
    <name evidence="2" type="ORF">JJB11_09840</name>
</gene>
<feature type="compositionally biased region" description="Low complexity" evidence="1">
    <location>
        <begin position="178"/>
        <end position="191"/>
    </location>
</feature>
<evidence type="ECO:0000313" key="2">
    <source>
        <dbReference type="EMBL" id="MBK6006392.1"/>
    </source>
</evidence>
<evidence type="ECO:0008006" key="4">
    <source>
        <dbReference type="Google" id="ProtNLM"/>
    </source>
</evidence>
<sequence length="212" mass="22913">MHTAICAFDSAEQADAAVDALLRAGFSRDDVHIEHESSTAEGRNDHDRHSERLAREEGHDRGVLSSFGAFFASLLGRDHTPGHLDTYTQHVERGSHVVVVDAVDASEALRASTLLHDLQAADVNVVHRPAQPPVRDLVAEREQDDPGVAGMVSRSRDNYESTGSVGESPGARERERAVASPHVVSPVAGPSLRDPETEHAPGLRYADKDKPL</sequence>
<accession>A0A934WMQ1</accession>
<feature type="region of interest" description="Disordered" evidence="1">
    <location>
        <begin position="33"/>
        <end position="59"/>
    </location>
</feature>
<evidence type="ECO:0000313" key="3">
    <source>
        <dbReference type="Proteomes" id="UP000630528"/>
    </source>
</evidence>
<feature type="compositionally biased region" description="Basic and acidic residues" evidence="1">
    <location>
        <begin position="193"/>
        <end position="212"/>
    </location>
</feature>
<dbReference type="AlphaFoldDB" id="A0A934WMQ1"/>
<comment type="caution">
    <text evidence="2">The sequence shown here is derived from an EMBL/GenBank/DDBJ whole genome shotgun (WGS) entry which is preliminary data.</text>
</comment>
<reference evidence="2" key="1">
    <citation type="journal article" date="2012" name="J. Microbiol. Biotechnol.">
        <title>Ramlibacter ginsenosidimutans sp. nov., with ginsenoside-converting activity.</title>
        <authorList>
            <person name="Wang L."/>
            <person name="An D.S."/>
            <person name="Kim S.G."/>
            <person name="Jin F.X."/>
            <person name="Kim S.C."/>
            <person name="Lee S.T."/>
            <person name="Im W.T."/>
        </authorList>
    </citation>
    <scope>NUCLEOTIDE SEQUENCE</scope>
    <source>
        <strain evidence="2">KACC 17527</strain>
    </source>
</reference>
<protein>
    <recommendedName>
        <fullName evidence="4">General stress protein 17M-like domain-containing protein</fullName>
    </recommendedName>
</protein>
<organism evidence="2 3">
    <name type="scientific">Ramlibacter ginsenosidimutans</name>
    <dbReference type="NCBI Taxonomy" id="502333"/>
    <lineage>
        <taxon>Bacteria</taxon>
        <taxon>Pseudomonadati</taxon>
        <taxon>Pseudomonadota</taxon>
        <taxon>Betaproteobacteria</taxon>
        <taxon>Burkholderiales</taxon>
        <taxon>Comamonadaceae</taxon>
        <taxon>Ramlibacter</taxon>
    </lineage>
</organism>
<keyword evidence="3" id="KW-1185">Reference proteome</keyword>